<dbReference type="Pfam" id="PF03972">
    <property type="entry name" value="MmgE_PrpD_N"/>
    <property type="match status" value="1"/>
</dbReference>
<dbReference type="RefSeq" id="WP_169098345.1">
    <property type="nucleotide sequence ID" value="NZ_JABBVZ010000019.1"/>
</dbReference>
<comment type="caution">
    <text evidence="4">The sequence shown here is derived from an EMBL/GenBank/DDBJ whole genome shotgun (WGS) entry which is preliminary data.</text>
</comment>
<dbReference type="Pfam" id="PF19305">
    <property type="entry name" value="MmgE_PrpD_C"/>
    <property type="match status" value="1"/>
</dbReference>
<feature type="domain" description="MmgE/PrpD N-terminal" evidence="2">
    <location>
        <begin position="6"/>
        <end position="231"/>
    </location>
</feature>
<evidence type="ECO:0000256" key="1">
    <source>
        <dbReference type="ARBA" id="ARBA00006174"/>
    </source>
</evidence>
<protein>
    <submittedName>
        <fullName evidence="4">MmgE/PrpD family protein</fullName>
    </submittedName>
</protein>
<evidence type="ECO:0000259" key="3">
    <source>
        <dbReference type="Pfam" id="PF19305"/>
    </source>
</evidence>
<dbReference type="PANTHER" id="PTHR16943:SF8">
    <property type="entry name" value="2-METHYLCITRATE DEHYDRATASE"/>
    <property type="match status" value="1"/>
</dbReference>
<name>A0A7Y0Q2T8_9FIRM</name>
<organism evidence="4 5">
    <name type="scientific">Sulfobacillus harzensis</name>
    <dbReference type="NCBI Taxonomy" id="2729629"/>
    <lineage>
        <taxon>Bacteria</taxon>
        <taxon>Bacillati</taxon>
        <taxon>Bacillota</taxon>
        <taxon>Clostridia</taxon>
        <taxon>Eubacteriales</taxon>
        <taxon>Clostridiales Family XVII. Incertae Sedis</taxon>
        <taxon>Sulfobacillus</taxon>
    </lineage>
</organism>
<comment type="similarity">
    <text evidence="1">Belongs to the PrpD family.</text>
</comment>
<dbReference type="PANTHER" id="PTHR16943">
    <property type="entry name" value="2-METHYLCITRATE DEHYDRATASE-RELATED"/>
    <property type="match status" value="1"/>
</dbReference>
<proteinExistence type="inferred from homology"/>
<dbReference type="Gene3D" id="1.10.4100.10">
    <property type="entry name" value="2-methylcitrate dehydratase PrpD"/>
    <property type="match status" value="1"/>
</dbReference>
<evidence type="ECO:0000313" key="5">
    <source>
        <dbReference type="Proteomes" id="UP000533476"/>
    </source>
</evidence>
<evidence type="ECO:0000313" key="4">
    <source>
        <dbReference type="EMBL" id="NMP22231.1"/>
    </source>
</evidence>
<dbReference type="Proteomes" id="UP000533476">
    <property type="component" value="Unassembled WGS sequence"/>
</dbReference>
<dbReference type="EMBL" id="JABBVZ010000019">
    <property type="protein sequence ID" value="NMP22231.1"/>
    <property type="molecule type" value="Genomic_DNA"/>
</dbReference>
<evidence type="ECO:0000259" key="2">
    <source>
        <dbReference type="Pfam" id="PF03972"/>
    </source>
</evidence>
<dbReference type="Gene3D" id="3.30.1330.120">
    <property type="entry name" value="2-methylcitrate dehydratase PrpD"/>
    <property type="match status" value="1"/>
</dbReference>
<dbReference type="InterPro" id="IPR042188">
    <property type="entry name" value="MmgE/PrpD_sf_2"/>
</dbReference>
<dbReference type="InterPro" id="IPR036148">
    <property type="entry name" value="MmgE/PrpD_sf"/>
</dbReference>
<reference evidence="4 5" key="1">
    <citation type="submission" date="2020-04" db="EMBL/GenBank/DDBJ databases">
        <authorList>
            <person name="Zhang R."/>
            <person name="Schippers A."/>
        </authorList>
    </citation>
    <scope>NUCLEOTIDE SEQUENCE [LARGE SCALE GENOMIC DNA]</scope>
    <source>
        <strain evidence="4 5">DSM 109850</strain>
    </source>
</reference>
<dbReference type="SUPFAM" id="SSF103378">
    <property type="entry name" value="2-methylcitrate dehydratase PrpD"/>
    <property type="match status" value="1"/>
</dbReference>
<dbReference type="InterPro" id="IPR045336">
    <property type="entry name" value="MmgE_PrpD_N"/>
</dbReference>
<dbReference type="GO" id="GO:0016829">
    <property type="term" value="F:lyase activity"/>
    <property type="evidence" value="ECO:0007669"/>
    <property type="project" value="InterPro"/>
</dbReference>
<dbReference type="AlphaFoldDB" id="A0A7Y0Q2T8"/>
<dbReference type="InterPro" id="IPR042183">
    <property type="entry name" value="MmgE/PrpD_sf_1"/>
</dbReference>
<gene>
    <name evidence="4" type="ORF">HIJ39_07680</name>
</gene>
<feature type="domain" description="MmgE/PrpD C-terminal" evidence="3">
    <location>
        <begin position="260"/>
        <end position="405"/>
    </location>
</feature>
<keyword evidence="5" id="KW-1185">Reference proteome</keyword>
<dbReference type="InterPro" id="IPR005656">
    <property type="entry name" value="MmgE_PrpD"/>
</dbReference>
<dbReference type="InterPro" id="IPR045337">
    <property type="entry name" value="MmgE_PrpD_C"/>
</dbReference>
<sequence length="429" mass="45690">MTLLQRVAEFIDEQKAAALPEEVAEQARRALANWTAVALHAAKTSEGQIFLEAAKALGPGTASLADGTRVIAAEAALVNGALAHVDDFDDTHLATVTHPSTPVVAAALAACGGDTDWKAFLKAIAIGTEINIRIAELLNPGHYDAGWHITASVGAIGSAAAVSYLWDLPVDQTVHACALAAMQPVGLRAAFGTMAKSYQVGCSAQNGWKSSYYARFGTTGPKDALEHRRGLRITSPDFNPERLNTLGREWTFLHDTFKPYPSGIVTHPAIDAARALHGQITRTADIERVVAEVNPWVVELTGLRAPKDGLEIKFSATGLVALGLVQGNIGPEDFVAGLSEEASRLEQSVTLSASEGLERDAAVVTVFLRSGKELSERIAHARGSLELPLTWAELEEKFRVCTASYSRSYADSVWDRIAVGTDGPTNLFG</sequence>
<accession>A0A7Y0Q2T8</accession>